<evidence type="ECO:0000313" key="1">
    <source>
        <dbReference type="EMBL" id="KAJ7740632.1"/>
    </source>
</evidence>
<dbReference type="Proteomes" id="UP001215598">
    <property type="component" value="Unassembled WGS sequence"/>
</dbReference>
<proteinExistence type="predicted"/>
<keyword evidence="2" id="KW-1185">Reference proteome</keyword>
<protein>
    <submittedName>
        <fullName evidence="1">Uncharacterized protein</fullName>
    </submittedName>
</protein>
<name>A0AAD7IFN2_9AGAR</name>
<reference evidence="1" key="1">
    <citation type="submission" date="2023-03" db="EMBL/GenBank/DDBJ databases">
        <title>Massive genome expansion in bonnet fungi (Mycena s.s.) driven by repeated elements and novel gene families across ecological guilds.</title>
        <authorList>
            <consortium name="Lawrence Berkeley National Laboratory"/>
            <person name="Harder C.B."/>
            <person name="Miyauchi S."/>
            <person name="Viragh M."/>
            <person name="Kuo A."/>
            <person name="Thoen E."/>
            <person name="Andreopoulos B."/>
            <person name="Lu D."/>
            <person name="Skrede I."/>
            <person name="Drula E."/>
            <person name="Henrissat B."/>
            <person name="Morin E."/>
            <person name="Kohler A."/>
            <person name="Barry K."/>
            <person name="LaButti K."/>
            <person name="Morin E."/>
            <person name="Salamov A."/>
            <person name="Lipzen A."/>
            <person name="Mereny Z."/>
            <person name="Hegedus B."/>
            <person name="Baldrian P."/>
            <person name="Stursova M."/>
            <person name="Weitz H."/>
            <person name="Taylor A."/>
            <person name="Grigoriev I.V."/>
            <person name="Nagy L.G."/>
            <person name="Martin F."/>
            <person name="Kauserud H."/>
        </authorList>
    </citation>
    <scope>NUCLEOTIDE SEQUENCE</scope>
    <source>
        <strain evidence="1">CBHHK182m</strain>
    </source>
</reference>
<accession>A0AAD7IFN2</accession>
<sequence length="283" mass="31992">MDFSSVLRQSPLLRDLTLNIDGTCIPVHTGTSYLCRLRSFTGSVQNCAAISSYAWALTHLTILFPEHRRHDMQNRLGSDPPIPFTLALFPRNTNRAVTSLEVRAIGWKGLTGRYPSLLCPQALRCLAGAFPNLTHLDVSLSKKLCHYHSVFAALPALQHLSVRVFELMREQDYWRPPAAIFPAEEYETQLNEDLSSLLHLTKVHILLWGKRTETYLSGCESCDRDAAPPPDWLIEYRFGRAEGRFALLEMTATTGSEWVIEDMSETVAALSRVRQTFARTGWI</sequence>
<evidence type="ECO:0000313" key="2">
    <source>
        <dbReference type="Proteomes" id="UP001215598"/>
    </source>
</evidence>
<organism evidence="1 2">
    <name type="scientific">Mycena metata</name>
    <dbReference type="NCBI Taxonomy" id="1033252"/>
    <lineage>
        <taxon>Eukaryota</taxon>
        <taxon>Fungi</taxon>
        <taxon>Dikarya</taxon>
        <taxon>Basidiomycota</taxon>
        <taxon>Agaricomycotina</taxon>
        <taxon>Agaricomycetes</taxon>
        <taxon>Agaricomycetidae</taxon>
        <taxon>Agaricales</taxon>
        <taxon>Marasmiineae</taxon>
        <taxon>Mycenaceae</taxon>
        <taxon>Mycena</taxon>
    </lineage>
</organism>
<comment type="caution">
    <text evidence="1">The sequence shown here is derived from an EMBL/GenBank/DDBJ whole genome shotgun (WGS) entry which is preliminary data.</text>
</comment>
<gene>
    <name evidence="1" type="ORF">B0H16DRAFT_1567062</name>
</gene>
<dbReference type="AlphaFoldDB" id="A0AAD7IFN2"/>
<dbReference type="EMBL" id="JARKIB010000102">
    <property type="protein sequence ID" value="KAJ7740632.1"/>
    <property type="molecule type" value="Genomic_DNA"/>
</dbReference>